<feature type="chain" id="PRO_5020207875" evidence="1">
    <location>
        <begin position="19"/>
        <end position="123"/>
    </location>
</feature>
<evidence type="ECO:0000313" key="3">
    <source>
        <dbReference type="Proteomes" id="UP000298663"/>
    </source>
</evidence>
<proteinExistence type="predicted"/>
<protein>
    <submittedName>
        <fullName evidence="2">Uncharacterized protein</fullName>
    </submittedName>
</protein>
<gene>
    <name evidence="2" type="ORF">L596_012988</name>
</gene>
<dbReference type="Proteomes" id="UP000298663">
    <property type="component" value="Unassembled WGS sequence"/>
</dbReference>
<comment type="caution">
    <text evidence="2">The sequence shown here is derived from an EMBL/GenBank/DDBJ whole genome shotgun (WGS) entry which is preliminary data.</text>
</comment>
<reference evidence="2 3" key="1">
    <citation type="journal article" date="2015" name="Genome Biol.">
        <title>Comparative genomics of Steinernema reveals deeply conserved gene regulatory networks.</title>
        <authorList>
            <person name="Dillman A.R."/>
            <person name="Macchietto M."/>
            <person name="Porter C.F."/>
            <person name="Rogers A."/>
            <person name="Williams B."/>
            <person name="Antoshechkin I."/>
            <person name="Lee M.M."/>
            <person name="Goodwin Z."/>
            <person name="Lu X."/>
            <person name="Lewis E.E."/>
            <person name="Goodrich-Blair H."/>
            <person name="Stock S.P."/>
            <person name="Adams B.J."/>
            <person name="Sternberg P.W."/>
            <person name="Mortazavi A."/>
        </authorList>
    </citation>
    <scope>NUCLEOTIDE SEQUENCE [LARGE SCALE GENOMIC DNA]</scope>
    <source>
        <strain evidence="2 3">ALL</strain>
    </source>
</reference>
<evidence type="ECO:0000256" key="1">
    <source>
        <dbReference type="SAM" id="SignalP"/>
    </source>
</evidence>
<name>A0A4U5NZH9_STECR</name>
<dbReference type="EMBL" id="AZBU02000003">
    <property type="protein sequence ID" value="TKR88801.1"/>
    <property type="molecule type" value="Genomic_DNA"/>
</dbReference>
<reference evidence="2 3" key="2">
    <citation type="journal article" date="2019" name="G3 (Bethesda)">
        <title>Hybrid Assembly of the Genome of the Entomopathogenic Nematode Steinernema carpocapsae Identifies the X-Chromosome.</title>
        <authorList>
            <person name="Serra L."/>
            <person name="Macchietto M."/>
            <person name="Macias-Munoz A."/>
            <person name="McGill C.J."/>
            <person name="Rodriguez I.M."/>
            <person name="Rodriguez B."/>
            <person name="Murad R."/>
            <person name="Mortazavi A."/>
        </authorList>
    </citation>
    <scope>NUCLEOTIDE SEQUENCE [LARGE SCALE GENOMIC DNA]</scope>
    <source>
        <strain evidence="2 3">ALL</strain>
    </source>
</reference>
<sequence length="123" mass="13572">MYLLTLILFLTEYGIVEVLDVFVFQPFLSCPLFSQKTNKELAAANHGNPNLSNGLTSFLSSASGFSRSLCLLKQFTSSSLLLSVCAADIDMLSDPLIPQKRFSANVQKLCVLFSGFVVRKEVR</sequence>
<dbReference type="AlphaFoldDB" id="A0A4U5NZH9"/>
<feature type="signal peptide" evidence="1">
    <location>
        <begin position="1"/>
        <end position="18"/>
    </location>
</feature>
<organism evidence="2 3">
    <name type="scientific">Steinernema carpocapsae</name>
    <name type="common">Entomopathogenic nematode</name>
    <dbReference type="NCBI Taxonomy" id="34508"/>
    <lineage>
        <taxon>Eukaryota</taxon>
        <taxon>Metazoa</taxon>
        <taxon>Ecdysozoa</taxon>
        <taxon>Nematoda</taxon>
        <taxon>Chromadorea</taxon>
        <taxon>Rhabditida</taxon>
        <taxon>Tylenchina</taxon>
        <taxon>Panagrolaimomorpha</taxon>
        <taxon>Strongyloidoidea</taxon>
        <taxon>Steinernematidae</taxon>
        <taxon>Steinernema</taxon>
    </lineage>
</organism>
<keyword evidence="3" id="KW-1185">Reference proteome</keyword>
<keyword evidence="1" id="KW-0732">Signal</keyword>
<accession>A0A4U5NZH9</accession>
<evidence type="ECO:0000313" key="2">
    <source>
        <dbReference type="EMBL" id="TKR88801.1"/>
    </source>
</evidence>